<organism evidence="1 2">
    <name type="scientific">Psylliodes chrysocephalus</name>
    <dbReference type="NCBI Taxonomy" id="3402493"/>
    <lineage>
        <taxon>Eukaryota</taxon>
        <taxon>Metazoa</taxon>
        <taxon>Ecdysozoa</taxon>
        <taxon>Arthropoda</taxon>
        <taxon>Hexapoda</taxon>
        <taxon>Insecta</taxon>
        <taxon>Pterygota</taxon>
        <taxon>Neoptera</taxon>
        <taxon>Endopterygota</taxon>
        <taxon>Coleoptera</taxon>
        <taxon>Polyphaga</taxon>
        <taxon>Cucujiformia</taxon>
        <taxon>Chrysomeloidea</taxon>
        <taxon>Chrysomelidae</taxon>
        <taxon>Galerucinae</taxon>
        <taxon>Alticini</taxon>
        <taxon>Psylliodes</taxon>
    </lineage>
</organism>
<dbReference type="PANTHER" id="PTHR46601">
    <property type="entry name" value="ULP_PROTEASE DOMAIN-CONTAINING PROTEIN"/>
    <property type="match status" value="1"/>
</dbReference>
<accession>A0A9P0CL78</accession>
<dbReference type="EMBL" id="OV651824">
    <property type="protein sequence ID" value="CAH1101860.1"/>
    <property type="molecule type" value="Genomic_DNA"/>
</dbReference>
<proteinExistence type="predicted"/>
<dbReference type="Proteomes" id="UP001153636">
    <property type="component" value="Chromosome 12"/>
</dbReference>
<evidence type="ECO:0000313" key="2">
    <source>
        <dbReference type="Proteomes" id="UP001153636"/>
    </source>
</evidence>
<reference evidence="1" key="1">
    <citation type="submission" date="2022-01" db="EMBL/GenBank/DDBJ databases">
        <authorList>
            <person name="King R."/>
        </authorList>
    </citation>
    <scope>NUCLEOTIDE SEQUENCE</scope>
</reference>
<name>A0A9P0CL78_9CUCU</name>
<sequence length="114" mass="12972">MDFSENCTCKYATEIQSAHFGGSKPQISLHTVVVYYKVNEYSKSVNKSFCTISENLRHDPAAICAHFNPIADEVRKLIPNLQTAHFLSDGPTTQYKNRKMFFLMVTYLTKMLGV</sequence>
<dbReference type="OrthoDB" id="6762836at2759"/>
<gene>
    <name evidence="1" type="ORF">PSYICH_LOCUS3104</name>
</gene>
<protein>
    <submittedName>
        <fullName evidence="1">Uncharacterized protein</fullName>
    </submittedName>
</protein>
<evidence type="ECO:0000313" key="1">
    <source>
        <dbReference type="EMBL" id="CAH1101860.1"/>
    </source>
</evidence>
<dbReference type="PANTHER" id="PTHR46601:SF1">
    <property type="entry name" value="ADF-H DOMAIN-CONTAINING PROTEIN"/>
    <property type="match status" value="1"/>
</dbReference>
<keyword evidence="2" id="KW-1185">Reference proteome</keyword>
<dbReference type="AlphaFoldDB" id="A0A9P0CL78"/>